<dbReference type="InterPro" id="IPR020846">
    <property type="entry name" value="MFS_dom"/>
</dbReference>
<keyword evidence="2" id="KW-0813">Transport</keyword>
<evidence type="ECO:0000256" key="5">
    <source>
        <dbReference type="ARBA" id="ARBA00022989"/>
    </source>
</evidence>
<dbReference type="InterPro" id="IPR036259">
    <property type="entry name" value="MFS_trans_sf"/>
</dbReference>
<dbReference type="CDD" id="cd06173">
    <property type="entry name" value="MFS_MefA_like"/>
    <property type="match status" value="1"/>
</dbReference>
<gene>
    <name evidence="9" type="ORF">CIG75_02850</name>
</gene>
<dbReference type="Proteomes" id="UP000214688">
    <property type="component" value="Chromosome"/>
</dbReference>
<dbReference type="KEGG" id="tab:CIG75_02850"/>
<keyword evidence="3" id="KW-1003">Cell membrane</keyword>
<reference evidence="9 10" key="1">
    <citation type="journal article" date="2015" name="Int. J. Syst. Evol. Microbiol.">
        <title>Tumebacillus algifaecis sp. nov., isolated from decomposing algal scum.</title>
        <authorList>
            <person name="Wu Y.F."/>
            <person name="Zhang B."/>
            <person name="Xing P."/>
            <person name="Wu Q.L."/>
            <person name="Liu S.J."/>
        </authorList>
    </citation>
    <scope>NUCLEOTIDE SEQUENCE [LARGE SCALE GENOMIC DNA]</scope>
    <source>
        <strain evidence="9 10">THMBR28</strain>
    </source>
</reference>
<feature type="transmembrane region" description="Helical" evidence="7">
    <location>
        <begin position="55"/>
        <end position="76"/>
    </location>
</feature>
<dbReference type="OrthoDB" id="9775268at2"/>
<evidence type="ECO:0000259" key="8">
    <source>
        <dbReference type="PROSITE" id="PS50850"/>
    </source>
</evidence>
<dbReference type="SUPFAM" id="SSF103473">
    <property type="entry name" value="MFS general substrate transporter"/>
    <property type="match status" value="1"/>
</dbReference>
<comment type="subcellular location">
    <subcellularLocation>
        <location evidence="1">Cell membrane</location>
        <topology evidence="1">Multi-pass membrane protein</topology>
    </subcellularLocation>
</comment>
<evidence type="ECO:0000256" key="2">
    <source>
        <dbReference type="ARBA" id="ARBA00022448"/>
    </source>
</evidence>
<feature type="transmembrane region" description="Helical" evidence="7">
    <location>
        <begin position="114"/>
        <end position="134"/>
    </location>
</feature>
<feature type="domain" description="Major facilitator superfamily (MFS) profile" evidence="8">
    <location>
        <begin position="1"/>
        <end position="409"/>
    </location>
</feature>
<feature type="transmembrane region" description="Helical" evidence="7">
    <location>
        <begin position="296"/>
        <end position="313"/>
    </location>
</feature>
<dbReference type="GO" id="GO:0005886">
    <property type="term" value="C:plasma membrane"/>
    <property type="evidence" value="ECO:0007669"/>
    <property type="project" value="UniProtKB-SubCell"/>
</dbReference>
<dbReference type="PANTHER" id="PTHR23513">
    <property type="entry name" value="INTEGRAL MEMBRANE EFFLUX PROTEIN-RELATED"/>
    <property type="match status" value="1"/>
</dbReference>
<feature type="transmembrane region" description="Helical" evidence="7">
    <location>
        <begin position="319"/>
        <end position="336"/>
    </location>
</feature>
<feature type="transmembrane region" description="Helical" evidence="7">
    <location>
        <begin position="267"/>
        <end position="289"/>
    </location>
</feature>
<keyword evidence="5 7" id="KW-1133">Transmembrane helix</keyword>
<feature type="transmembrane region" description="Helical" evidence="7">
    <location>
        <begin position="154"/>
        <end position="177"/>
    </location>
</feature>
<dbReference type="InterPro" id="IPR010290">
    <property type="entry name" value="TM_effector"/>
</dbReference>
<dbReference type="PANTHER" id="PTHR23513:SF11">
    <property type="entry name" value="STAPHYLOFERRIN A TRANSPORTER"/>
    <property type="match status" value="1"/>
</dbReference>
<evidence type="ECO:0000313" key="10">
    <source>
        <dbReference type="Proteomes" id="UP000214688"/>
    </source>
</evidence>
<evidence type="ECO:0000256" key="1">
    <source>
        <dbReference type="ARBA" id="ARBA00004651"/>
    </source>
</evidence>
<dbReference type="GO" id="GO:0022857">
    <property type="term" value="F:transmembrane transporter activity"/>
    <property type="evidence" value="ECO:0007669"/>
    <property type="project" value="InterPro"/>
</dbReference>
<evidence type="ECO:0000256" key="7">
    <source>
        <dbReference type="SAM" id="Phobius"/>
    </source>
</evidence>
<accession>A0A223CXK2</accession>
<keyword evidence="6 7" id="KW-0472">Membrane</keyword>
<dbReference type="EMBL" id="CP022657">
    <property type="protein sequence ID" value="ASS74022.1"/>
    <property type="molecule type" value="Genomic_DNA"/>
</dbReference>
<dbReference type="PROSITE" id="PS50850">
    <property type="entry name" value="MFS"/>
    <property type="match status" value="1"/>
</dbReference>
<keyword evidence="10" id="KW-1185">Reference proteome</keyword>
<name>A0A223CXK2_9BACL</name>
<dbReference type="Pfam" id="PF05977">
    <property type="entry name" value="MFS_3"/>
    <property type="match status" value="1"/>
</dbReference>
<feature type="transmembrane region" description="Helical" evidence="7">
    <location>
        <begin position="384"/>
        <end position="404"/>
    </location>
</feature>
<dbReference type="AlphaFoldDB" id="A0A223CXK2"/>
<dbReference type="Gene3D" id="1.20.1250.20">
    <property type="entry name" value="MFS general substrate transporter like domains"/>
    <property type="match status" value="1"/>
</dbReference>
<evidence type="ECO:0000256" key="4">
    <source>
        <dbReference type="ARBA" id="ARBA00022692"/>
    </source>
</evidence>
<evidence type="ECO:0000313" key="9">
    <source>
        <dbReference type="EMBL" id="ASS74022.1"/>
    </source>
</evidence>
<feature type="transmembrane region" description="Helical" evidence="7">
    <location>
        <begin position="356"/>
        <end position="378"/>
    </location>
</feature>
<proteinExistence type="predicted"/>
<organism evidence="9 10">
    <name type="scientific">Tumebacillus algifaecis</name>
    <dbReference type="NCBI Taxonomy" id="1214604"/>
    <lineage>
        <taxon>Bacteria</taxon>
        <taxon>Bacillati</taxon>
        <taxon>Bacillota</taxon>
        <taxon>Bacilli</taxon>
        <taxon>Bacillales</taxon>
        <taxon>Alicyclobacillaceae</taxon>
        <taxon>Tumebacillus</taxon>
    </lineage>
</organism>
<protein>
    <recommendedName>
        <fullName evidence="8">Major facilitator superfamily (MFS) profile domain-containing protein</fullName>
    </recommendedName>
</protein>
<dbReference type="RefSeq" id="WP_094235281.1">
    <property type="nucleotide sequence ID" value="NZ_CP022657.1"/>
</dbReference>
<evidence type="ECO:0000256" key="6">
    <source>
        <dbReference type="ARBA" id="ARBA00023136"/>
    </source>
</evidence>
<feature type="transmembrane region" description="Helical" evidence="7">
    <location>
        <begin position="88"/>
        <end position="108"/>
    </location>
</feature>
<keyword evidence="4 7" id="KW-0812">Transmembrane</keyword>
<feature type="transmembrane region" description="Helical" evidence="7">
    <location>
        <begin position="225"/>
        <end position="247"/>
    </location>
</feature>
<evidence type="ECO:0000256" key="3">
    <source>
        <dbReference type="ARBA" id="ARBA00022475"/>
    </source>
</evidence>
<feature type="transmembrane region" description="Helical" evidence="7">
    <location>
        <begin position="183"/>
        <end position="204"/>
    </location>
</feature>
<sequence length="412" mass="44910">MGTLKIGNRVQKNRQLAFHYKNYNWFLAGSFLSETGDWLNRMALNWLVFTLTDSLLYIGLVEFCRMIPILVFSIFGGVAADKWERRKVIIVTQLGAMCTTVALGFVVLSGVSSFLYLAIFLLIYGMFLAFEIPVRNALMPNLIPKEAMTSGLSFFSATLNLSRIIGPAAAGILLGVWSAPTLIFLNALSFLVSIGTLLIIRPATDGVVAVRKQKFGASIKEALSFFRTHSIVFSVFVLGIVPMIFGFSYSTVMPAFAKDVLQLGPEGFGTLMSFAALGAILASVALGFGRYPLPKGWLMLVCIFLFGGGLVLVSLSSSYLWAVLSMFAIGLFSQAYRVIERVIIQETIPDRLRGRILSIVMMDSGFIPFGNLLIGFLGGKVGTVATLCTMGVICMFAVLGALLIKRQITTVQ</sequence>